<dbReference type="RefSeq" id="WP_153653089.1">
    <property type="nucleotide sequence ID" value="NZ_CP045737.1"/>
</dbReference>
<dbReference type="InterPro" id="IPR003615">
    <property type="entry name" value="HNH_nuc"/>
</dbReference>
<protein>
    <submittedName>
        <fullName evidence="2">DUF222 domain-containing protein</fullName>
    </submittedName>
</protein>
<dbReference type="InterPro" id="IPR003870">
    <property type="entry name" value="DUF222"/>
</dbReference>
<accession>A0A5Q2MJD2</accession>
<evidence type="ECO:0000259" key="1">
    <source>
        <dbReference type="SMART" id="SM00507"/>
    </source>
</evidence>
<name>A0A5Q2MJD2_9ACTN</name>
<dbReference type="Pfam" id="PF02720">
    <property type="entry name" value="DUF222"/>
    <property type="match status" value="1"/>
</dbReference>
<dbReference type="CDD" id="cd00085">
    <property type="entry name" value="HNHc"/>
    <property type="match status" value="1"/>
</dbReference>
<dbReference type="AlphaFoldDB" id="A0A5Q2MJD2"/>
<reference evidence="2 3" key="1">
    <citation type="submission" date="2019-11" db="EMBL/GenBank/DDBJ databases">
        <authorList>
            <person name="Li J."/>
        </authorList>
    </citation>
    <scope>NUCLEOTIDE SEQUENCE [LARGE SCALE GENOMIC DNA]</scope>
    <source>
        <strain evidence="2 3">MF47</strain>
    </source>
</reference>
<dbReference type="KEGG" id="aef:GEV26_10860"/>
<evidence type="ECO:0000313" key="2">
    <source>
        <dbReference type="EMBL" id="QGG41823.1"/>
    </source>
</evidence>
<gene>
    <name evidence="2" type="ORF">GEV26_10860</name>
</gene>
<feature type="domain" description="HNH nuclease" evidence="1">
    <location>
        <begin position="334"/>
        <end position="387"/>
    </location>
</feature>
<sequence>MFEQSIRAAGEALDAVRLDSYDLMSAPEQIAACEALARLEARVKAHQLAAAGAADRSKAASTVGATSTGAMLAGAFGGDPVAAGRMVKQAKKLESASATQEALAKGEVTLAQAELIADKLKALPGDPSPAQRDGCETQLLDDAKKMSLKDLSRRADRITDTFAPDDVDAHEDETIRDREAEARRKSYFWMADRKDGTYKGEFVIPEAQGEMLKNCLEALNAPQVKKAEDDPALAVLDDKPSYGQQMAVAFMTLIEHLPADRLPDVAGVGVTVTVNIDLKSLIDGIKAGTLSTGCRVSATEVRRMACEQGLLPMVFNGKPLPVDCGREQRLFNRAQRRAAERRDRGCTFPGCDRPPAWCVGHHARKRWADGGATNLEDIVLICAHHHRVVHTQDWDIEFAADGYPDYIPPASLDPRRRRLRNGRFRADAAAA</sequence>
<dbReference type="Proteomes" id="UP000392064">
    <property type="component" value="Chromosome"/>
</dbReference>
<evidence type="ECO:0000313" key="3">
    <source>
        <dbReference type="Proteomes" id="UP000392064"/>
    </source>
</evidence>
<proteinExistence type="predicted"/>
<organism evidence="2 3">
    <name type="scientific">Aeromicrobium yanjiei</name>
    <dbReference type="NCBI Taxonomy" id="2662028"/>
    <lineage>
        <taxon>Bacteria</taxon>
        <taxon>Bacillati</taxon>
        <taxon>Actinomycetota</taxon>
        <taxon>Actinomycetes</taxon>
        <taxon>Propionibacteriales</taxon>
        <taxon>Nocardioidaceae</taxon>
        <taxon>Aeromicrobium</taxon>
    </lineage>
</organism>
<dbReference type="SMART" id="SM00507">
    <property type="entry name" value="HNHc"/>
    <property type="match status" value="1"/>
</dbReference>
<keyword evidence="3" id="KW-1185">Reference proteome</keyword>
<dbReference type="EMBL" id="CP045737">
    <property type="protein sequence ID" value="QGG41823.1"/>
    <property type="molecule type" value="Genomic_DNA"/>
</dbReference>